<comment type="caution">
    <text evidence="1">The sequence shown here is derived from an EMBL/GenBank/DDBJ whole genome shotgun (WGS) entry which is preliminary data.</text>
</comment>
<reference evidence="1 2" key="1">
    <citation type="submission" date="2018-01" db="EMBL/GenBank/DDBJ databases">
        <title>Cryobacterium sp. nov., from glaciers in China.</title>
        <authorList>
            <person name="Liu Q."/>
            <person name="Xin Y.-H."/>
        </authorList>
    </citation>
    <scope>NUCLEOTIDE SEQUENCE [LARGE SCALE GENOMIC DNA]</scope>
    <source>
        <strain evidence="1 2">TMN-42</strain>
    </source>
</reference>
<accession>A0A2S3ZDL5</accession>
<dbReference type="RefSeq" id="WP_103461120.1">
    <property type="nucleotide sequence ID" value="NZ_PPXD01000020.1"/>
</dbReference>
<dbReference type="EMBL" id="PPXD01000020">
    <property type="protein sequence ID" value="POH64407.1"/>
    <property type="molecule type" value="Genomic_DNA"/>
</dbReference>
<protein>
    <submittedName>
        <fullName evidence="1">Uncharacterized protein</fullName>
    </submittedName>
</protein>
<proteinExistence type="predicted"/>
<keyword evidence="2" id="KW-1185">Reference proteome</keyword>
<organism evidence="1 2">
    <name type="scientific">Cryobacterium zongtaii</name>
    <dbReference type="NCBI Taxonomy" id="1259217"/>
    <lineage>
        <taxon>Bacteria</taxon>
        <taxon>Bacillati</taxon>
        <taxon>Actinomycetota</taxon>
        <taxon>Actinomycetes</taxon>
        <taxon>Micrococcales</taxon>
        <taxon>Microbacteriaceae</taxon>
        <taxon>Cryobacterium</taxon>
    </lineage>
</organism>
<dbReference type="AlphaFoldDB" id="A0A2S3ZDL5"/>
<gene>
    <name evidence="1" type="ORF">C3B61_13245</name>
</gene>
<name>A0A2S3ZDL5_9MICO</name>
<evidence type="ECO:0000313" key="1">
    <source>
        <dbReference type="EMBL" id="POH64407.1"/>
    </source>
</evidence>
<sequence>MAIACIDEAVKILGAPSDEVDRPGLIVSKAAWVEYAMLANSGANAAELGDWRQCESARQQDQHYEAIARMRDLVNVPLQRAAWRAGEILDHESINMTVLRQVMVMSFMEGFARLDLFAALDVVRAELEYS</sequence>
<dbReference type="Proteomes" id="UP000237340">
    <property type="component" value="Unassembled WGS sequence"/>
</dbReference>
<evidence type="ECO:0000313" key="2">
    <source>
        <dbReference type="Proteomes" id="UP000237340"/>
    </source>
</evidence>